<sequence>MLETLIAALLPIVITLILGFFAGWHHDFSSDQGAILNRMVMLYALPMSLFAGIIATPKQQIIDNLAMFGWLAIGMVGGLAFVFVIAHFIFKRSAPVAILQALAISGPAVPFVGVSVLGEIFGGTSVLPIAICGLLMNLVQVPLTIMLLSGNDYASGQQHSTSILSIIGNRIVSALKEPVVWAPILAFVIVLCGFNLSGSLLDSFTLLGKATGGVALFASGIILFAQKVKISSAVCVNTISKNLILPAIVWLIMYLCGATITMQHLVVISLCIPTASIVVILAVQYKVAEQEMASSLFVSTLMSMITMGIFIWLFQ</sequence>
<evidence type="ECO:0000256" key="4">
    <source>
        <dbReference type="ARBA" id="ARBA00022692"/>
    </source>
</evidence>
<reference evidence="9" key="1">
    <citation type="journal article" date="2019" name="Int. J. Syst. Evol. Microbiol.">
        <title>The Global Catalogue of Microorganisms (GCM) 10K type strain sequencing project: providing services to taxonomists for standard genome sequencing and annotation.</title>
        <authorList>
            <consortium name="The Broad Institute Genomics Platform"/>
            <consortium name="The Broad Institute Genome Sequencing Center for Infectious Disease"/>
            <person name="Wu L."/>
            <person name="Ma J."/>
        </authorList>
    </citation>
    <scope>NUCLEOTIDE SEQUENCE [LARGE SCALE GENOMIC DNA]</scope>
    <source>
        <strain evidence="9">JCM 18050</strain>
    </source>
</reference>
<feature type="transmembrane region" description="Helical" evidence="7">
    <location>
        <begin position="295"/>
        <end position="314"/>
    </location>
</feature>
<protein>
    <submittedName>
        <fullName evidence="8">AEC family transporter</fullName>
    </submittedName>
</protein>
<feature type="transmembrane region" description="Helical" evidence="7">
    <location>
        <begin position="36"/>
        <end position="55"/>
    </location>
</feature>
<comment type="subcellular location">
    <subcellularLocation>
        <location evidence="1">Membrane</location>
        <topology evidence="1">Multi-pass membrane protein</topology>
    </subcellularLocation>
</comment>
<dbReference type="InterPro" id="IPR004776">
    <property type="entry name" value="Mem_transp_PIN-like"/>
</dbReference>
<evidence type="ECO:0000256" key="6">
    <source>
        <dbReference type="ARBA" id="ARBA00023136"/>
    </source>
</evidence>
<evidence type="ECO:0000256" key="1">
    <source>
        <dbReference type="ARBA" id="ARBA00004141"/>
    </source>
</evidence>
<dbReference type="PANTHER" id="PTHR36838">
    <property type="entry name" value="AUXIN EFFLUX CARRIER FAMILY PROTEIN"/>
    <property type="match status" value="1"/>
</dbReference>
<feature type="transmembrane region" description="Helical" evidence="7">
    <location>
        <begin position="204"/>
        <end position="223"/>
    </location>
</feature>
<feature type="transmembrane region" description="Helical" evidence="7">
    <location>
        <begin position="179"/>
        <end position="198"/>
    </location>
</feature>
<comment type="caution">
    <text evidence="8">The sequence shown here is derived from an EMBL/GenBank/DDBJ whole genome shotgun (WGS) entry which is preliminary data.</text>
</comment>
<proteinExistence type="predicted"/>
<evidence type="ECO:0000256" key="7">
    <source>
        <dbReference type="SAM" id="Phobius"/>
    </source>
</evidence>
<evidence type="ECO:0000313" key="9">
    <source>
        <dbReference type="Proteomes" id="UP001500171"/>
    </source>
</evidence>
<feature type="transmembrane region" description="Helical" evidence="7">
    <location>
        <begin position="6"/>
        <end position="24"/>
    </location>
</feature>
<evidence type="ECO:0000256" key="2">
    <source>
        <dbReference type="ARBA" id="ARBA00022448"/>
    </source>
</evidence>
<gene>
    <name evidence="8" type="ORF">GCM10023211_07950</name>
</gene>
<keyword evidence="6 7" id="KW-0472">Membrane</keyword>
<organism evidence="8 9">
    <name type="scientific">Orbus sasakiae</name>
    <dbReference type="NCBI Taxonomy" id="1078475"/>
    <lineage>
        <taxon>Bacteria</taxon>
        <taxon>Pseudomonadati</taxon>
        <taxon>Pseudomonadota</taxon>
        <taxon>Gammaproteobacteria</taxon>
        <taxon>Orbales</taxon>
        <taxon>Orbaceae</taxon>
        <taxon>Orbus</taxon>
    </lineage>
</organism>
<keyword evidence="5 7" id="KW-1133">Transmembrane helix</keyword>
<evidence type="ECO:0000256" key="3">
    <source>
        <dbReference type="ARBA" id="ARBA00022475"/>
    </source>
</evidence>
<evidence type="ECO:0000256" key="5">
    <source>
        <dbReference type="ARBA" id="ARBA00022989"/>
    </source>
</evidence>
<feature type="transmembrane region" description="Helical" evidence="7">
    <location>
        <begin position="97"/>
        <end position="121"/>
    </location>
</feature>
<feature type="transmembrane region" description="Helical" evidence="7">
    <location>
        <begin position="127"/>
        <end position="148"/>
    </location>
</feature>
<keyword evidence="4 7" id="KW-0812">Transmembrane</keyword>
<feature type="transmembrane region" description="Helical" evidence="7">
    <location>
        <begin position="67"/>
        <end position="90"/>
    </location>
</feature>
<dbReference type="EMBL" id="BAABHY010000001">
    <property type="protein sequence ID" value="GAA5107163.1"/>
    <property type="molecule type" value="Genomic_DNA"/>
</dbReference>
<dbReference type="RefSeq" id="WP_345489047.1">
    <property type="nucleotide sequence ID" value="NZ_BAABHY010000001.1"/>
</dbReference>
<keyword evidence="2" id="KW-0813">Transport</keyword>
<dbReference type="Proteomes" id="UP001500171">
    <property type="component" value="Unassembled WGS sequence"/>
</dbReference>
<feature type="transmembrane region" description="Helical" evidence="7">
    <location>
        <begin position="266"/>
        <end position="283"/>
    </location>
</feature>
<name>A0ABP9N3Z1_9GAMM</name>
<dbReference type="PANTHER" id="PTHR36838:SF1">
    <property type="entry name" value="SLR1864 PROTEIN"/>
    <property type="match status" value="1"/>
</dbReference>
<dbReference type="Pfam" id="PF03547">
    <property type="entry name" value="Mem_trans"/>
    <property type="match status" value="1"/>
</dbReference>
<keyword evidence="9" id="KW-1185">Reference proteome</keyword>
<accession>A0ABP9N3Z1</accession>
<keyword evidence="3" id="KW-1003">Cell membrane</keyword>
<evidence type="ECO:0000313" key="8">
    <source>
        <dbReference type="EMBL" id="GAA5107163.1"/>
    </source>
</evidence>